<comment type="caution">
    <text evidence="2">The sequence shown here is derived from an EMBL/GenBank/DDBJ whole genome shotgun (WGS) entry which is preliminary data.</text>
</comment>
<dbReference type="AlphaFoldDB" id="A0A0J8UBR3"/>
<gene>
    <name evidence="2" type="ORF">ACT17_10605</name>
</gene>
<dbReference type="Proteomes" id="UP000037594">
    <property type="component" value="Unassembled WGS sequence"/>
</dbReference>
<evidence type="ECO:0000259" key="1">
    <source>
        <dbReference type="Pfam" id="PF13466"/>
    </source>
</evidence>
<dbReference type="InterPro" id="IPR036513">
    <property type="entry name" value="STAS_dom_sf"/>
</dbReference>
<dbReference type="Pfam" id="PF13466">
    <property type="entry name" value="STAS_2"/>
    <property type="match status" value="1"/>
</dbReference>
<dbReference type="OrthoDB" id="3697150at2"/>
<dbReference type="PATRIC" id="fig|451644.5.peg.2180"/>
<feature type="domain" description="MlaB-like STAS" evidence="1">
    <location>
        <begin position="33"/>
        <end position="107"/>
    </location>
</feature>
<protein>
    <recommendedName>
        <fullName evidence="1">MlaB-like STAS domain-containing protein</fullName>
    </recommendedName>
</protein>
<dbReference type="EMBL" id="LFOD01000007">
    <property type="protein sequence ID" value="KMV18447.1"/>
    <property type="molecule type" value="Genomic_DNA"/>
</dbReference>
<evidence type="ECO:0000313" key="2">
    <source>
        <dbReference type="EMBL" id="KMV18447.1"/>
    </source>
</evidence>
<dbReference type="CDD" id="cd07043">
    <property type="entry name" value="STAS_anti-anti-sigma_factors"/>
    <property type="match status" value="1"/>
</dbReference>
<dbReference type="Gene3D" id="3.30.750.24">
    <property type="entry name" value="STAS domain"/>
    <property type="match status" value="1"/>
</dbReference>
<reference evidence="2 3" key="1">
    <citation type="submission" date="2015-06" db="EMBL/GenBank/DDBJ databases">
        <title>Genome sequence of Mycobacterium conceptionense strain MLE.</title>
        <authorList>
            <person name="Greninger A.L."/>
            <person name="Cunningham G."/>
            <person name="Chiu C.Y."/>
            <person name="Miller S."/>
        </authorList>
    </citation>
    <scope>NUCLEOTIDE SEQUENCE [LARGE SCALE GENOMIC DNA]</scope>
    <source>
        <strain evidence="2 3">MLE</strain>
    </source>
</reference>
<sequence>MSTMNAAKPAPTSNHRPRAEFSAQWLSPATAVISVHGELDASNAADLVECGMRHSRAGAQLVLDLSTVEFFGAGCFACLHTLNVRYAGDDVEWVLIPSAAVSRVLRICDPARALPISSELPAALSMLHEQPRPLQLVNTEH</sequence>
<dbReference type="SUPFAM" id="SSF52091">
    <property type="entry name" value="SpoIIaa-like"/>
    <property type="match status" value="1"/>
</dbReference>
<dbReference type="RefSeq" id="WP_043371035.1">
    <property type="nucleotide sequence ID" value="NZ_AGSZ01000827.1"/>
</dbReference>
<proteinExistence type="predicted"/>
<name>A0A0J8UBR3_9MYCO</name>
<organism evidence="2 3">
    <name type="scientific">Mycolicibacterium conceptionense</name>
    <dbReference type="NCBI Taxonomy" id="451644"/>
    <lineage>
        <taxon>Bacteria</taxon>
        <taxon>Bacillati</taxon>
        <taxon>Actinomycetota</taxon>
        <taxon>Actinomycetes</taxon>
        <taxon>Mycobacteriales</taxon>
        <taxon>Mycobacteriaceae</taxon>
        <taxon>Mycolicibacterium</taxon>
    </lineage>
</organism>
<dbReference type="InterPro" id="IPR058548">
    <property type="entry name" value="MlaB-like_STAS"/>
</dbReference>
<accession>A0A0J8UBR3</accession>
<evidence type="ECO:0000313" key="3">
    <source>
        <dbReference type="Proteomes" id="UP000037594"/>
    </source>
</evidence>